<accession>A0A6H9YU92</accession>
<organism evidence="3 4">
    <name type="scientific">Actinomadura rudentiformis</name>
    <dbReference type="NCBI Taxonomy" id="359158"/>
    <lineage>
        <taxon>Bacteria</taxon>
        <taxon>Bacillati</taxon>
        <taxon>Actinomycetota</taxon>
        <taxon>Actinomycetes</taxon>
        <taxon>Streptosporangiales</taxon>
        <taxon>Thermomonosporaceae</taxon>
        <taxon>Actinomadura</taxon>
    </lineage>
</organism>
<dbReference type="InterPro" id="IPR052019">
    <property type="entry name" value="F420H2_bilvrd_red/Heme_oxyg"/>
</dbReference>
<dbReference type="InterPro" id="IPR019920">
    <property type="entry name" value="F420-binding_dom_put"/>
</dbReference>
<dbReference type="GO" id="GO:0016627">
    <property type="term" value="F:oxidoreductase activity, acting on the CH-CH group of donors"/>
    <property type="evidence" value="ECO:0007669"/>
    <property type="project" value="TreeGrafter"/>
</dbReference>
<reference evidence="3 4" key="1">
    <citation type="submission" date="2019-09" db="EMBL/GenBank/DDBJ databases">
        <title>Actinomadura physcomitrii sp. nov., a novel actinomycete isolated from moss [Physcomitrium sphaericum (Ludw) Fuernr].</title>
        <authorList>
            <person name="Zhuang X."/>
            <person name="Liu C."/>
        </authorList>
    </citation>
    <scope>NUCLEOTIDE SEQUENCE [LARGE SCALE GENOMIC DNA]</scope>
    <source>
        <strain evidence="3 4">HMC1</strain>
    </source>
</reference>
<dbReference type="OrthoDB" id="162914at2"/>
<keyword evidence="1" id="KW-0560">Oxidoreductase</keyword>
<evidence type="ECO:0000256" key="1">
    <source>
        <dbReference type="ARBA" id="ARBA00023002"/>
    </source>
</evidence>
<evidence type="ECO:0000313" key="4">
    <source>
        <dbReference type="Proteomes" id="UP000468735"/>
    </source>
</evidence>
<dbReference type="GO" id="GO:0070967">
    <property type="term" value="F:coenzyme F420 binding"/>
    <property type="evidence" value="ECO:0007669"/>
    <property type="project" value="TreeGrafter"/>
</dbReference>
<dbReference type="Pfam" id="PF01243">
    <property type="entry name" value="PNPOx_N"/>
    <property type="match status" value="1"/>
</dbReference>
<dbReference type="InterPro" id="IPR011576">
    <property type="entry name" value="Pyridox_Oxase_N"/>
</dbReference>
<dbReference type="InterPro" id="IPR012349">
    <property type="entry name" value="Split_barrel_FMN-bd"/>
</dbReference>
<dbReference type="PANTHER" id="PTHR35176">
    <property type="entry name" value="HEME OXYGENASE HI_0854-RELATED"/>
    <property type="match status" value="1"/>
</dbReference>
<dbReference type="AlphaFoldDB" id="A0A6H9YU92"/>
<dbReference type="GO" id="GO:0005829">
    <property type="term" value="C:cytosol"/>
    <property type="evidence" value="ECO:0007669"/>
    <property type="project" value="TreeGrafter"/>
</dbReference>
<proteinExistence type="predicted"/>
<dbReference type="NCBIfam" id="TIGR03618">
    <property type="entry name" value="Rv1155_F420"/>
    <property type="match status" value="1"/>
</dbReference>
<name>A0A6H9YU92_9ACTN</name>
<dbReference type="Gene3D" id="2.30.110.10">
    <property type="entry name" value="Electron Transport, Fmn-binding Protein, Chain A"/>
    <property type="match status" value="1"/>
</dbReference>
<evidence type="ECO:0000259" key="2">
    <source>
        <dbReference type="Pfam" id="PF01243"/>
    </source>
</evidence>
<evidence type="ECO:0000313" key="3">
    <source>
        <dbReference type="EMBL" id="KAB2347953.1"/>
    </source>
</evidence>
<protein>
    <submittedName>
        <fullName evidence="3">PPOX class F420-dependent oxidoreductase</fullName>
    </submittedName>
</protein>
<gene>
    <name evidence="3" type="ORF">F8566_18915</name>
</gene>
<dbReference type="PANTHER" id="PTHR35176:SF6">
    <property type="entry name" value="HEME OXYGENASE HI_0854-RELATED"/>
    <property type="match status" value="1"/>
</dbReference>
<dbReference type="EMBL" id="WBMT01000008">
    <property type="protein sequence ID" value="KAB2347953.1"/>
    <property type="molecule type" value="Genomic_DNA"/>
</dbReference>
<keyword evidence="4" id="KW-1185">Reference proteome</keyword>
<dbReference type="Proteomes" id="UP000468735">
    <property type="component" value="Unassembled WGS sequence"/>
</dbReference>
<sequence length="130" mass="14642">MRKIMTLNEKARALFDATNFVTLATINPDGAPQASIVWGKVDGDDILISTAKGRRKHTNLLRDPRVNLTTYDMADPYVYAEVRGTATLQDDPEGKLIEELSQRYTGQSWKEHGPVERVIIRVTPAHVHTR</sequence>
<dbReference type="SUPFAM" id="SSF50475">
    <property type="entry name" value="FMN-binding split barrel"/>
    <property type="match status" value="1"/>
</dbReference>
<comment type="caution">
    <text evidence="3">The sequence shown here is derived from an EMBL/GenBank/DDBJ whole genome shotgun (WGS) entry which is preliminary data.</text>
</comment>
<feature type="domain" description="Pyridoxamine 5'-phosphate oxidase N-terminal" evidence="2">
    <location>
        <begin position="7"/>
        <end position="129"/>
    </location>
</feature>